<accession>A0A0H3HH70</accession>
<dbReference type="SUPFAM" id="SSF51556">
    <property type="entry name" value="Metallo-dependent hydrolases"/>
    <property type="match status" value="1"/>
</dbReference>
<dbReference type="PANTHER" id="PTHR10819:SF3">
    <property type="entry name" value="PHOSPHOTRIESTERASE-RELATED PROTEIN"/>
    <property type="match status" value="1"/>
</dbReference>
<evidence type="ECO:0000313" key="7">
    <source>
        <dbReference type="Proteomes" id="UP000007843"/>
    </source>
</evidence>
<protein>
    <recommendedName>
        <fullName evidence="8">Phosphotriesterase</fullName>
    </recommendedName>
</protein>
<evidence type="ECO:0000256" key="3">
    <source>
        <dbReference type="PIRSR" id="PIRSR601559-50"/>
    </source>
</evidence>
<feature type="binding site" evidence="4">
    <location>
        <position position="24"/>
    </location>
    <ligand>
        <name>Zn(2+)</name>
        <dbReference type="ChEBI" id="CHEBI:29105"/>
        <label>1</label>
    </ligand>
</feature>
<evidence type="ECO:0000256" key="4">
    <source>
        <dbReference type="PIRSR" id="PIRSR601559-51"/>
    </source>
</evidence>
<dbReference type="PROSITE" id="PS51347">
    <property type="entry name" value="PHOSPHOTRIESTERASE_2"/>
    <property type="match status" value="1"/>
</dbReference>
<name>A0A0H3HH70_KLEM8</name>
<gene>
    <name evidence="6" type="ordered locus">KOX_20855</name>
</gene>
<feature type="binding site" description="via carbamate group" evidence="4">
    <location>
        <position position="147"/>
    </location>
    <ligand>
        <name>Zn(2+)</name>
        <dbReference type="ChEBI" id="CHEBI:29105"/>
        <label>2</label>
    </ligand>
</feature>
<evidence type="ECO:0008006" key="8">
    <source>
        <dbReference type="Google" id="ProtNLM"/>
    </source>
</evidence>
<feature type="binding site" evidence="4">
    <location>
        <position position="180"/>
    </location>
    <ligand>
        <name>Zn(2+)</name>
        <dbReference type="ChEBI" id="CHEBI:29105"/>
        <label>2</label>
    </ligand>
</feature>
<feature type="binding site" evidence="4">
    <location>
        <position position="265"/>
    </location>
    <ligand>
        <name>Zn(2+)</name>
        <dbReference type="ChEBI" id="CHEBI:29105"/>
        <label>1</label>
    </ligand>
</feature>
<proteinExistence type="inferred from homology"/>
<evidence type="ECO:0000256" key="5">
    <source>
        <dbReference type="PROSITE-ProRule" id="PRU00679"/>
    </source>
</evidence>
<dbReference type="InterPro" id="IPR032466">
    <property type="entry name" value="Metal_Hydrolase"/>
</dbReference>
<dbReference type="PIRSF" id="PIRSF016839">
    <property type="entry name" value="PhP"/>
    <property type="match status" value="1"/>
</dbReference>
<organism evidence="6 7">
    <name type="scientific">Klebsiella michiganensis (strain ATCC 8724 / DSM 4798 / JCM 20051 / NBRC 3318 / NRRL B-199 / KCTC 1686 / BUCSAV 143 / CCM 1901)</name>
    <dbReference type="NCBI Taxonomy" id="1006551"/>
    <lineage>
        <taxon>Bacteria</taxon>
        <taxon>Pseudomonadati</taxon>
        <taxon>Pseudomonadota</taxon>
        <taxon>Gammaproteobacteria</taxon>
        <taxon>Enterobacterales</taxon>
        <taxon>Enterobacteriaceae</taxon>
        <taxon>Klebsiella/Raoultella group</taxon>
        <taxon>Klebsiella</taxon>
    </lineage>
</organism>
<dbReference type="AlphaFoldDB" id="A0A0H3HH70"/>
<dbReference type="GO" id="GO:0016787">
    <property type="term" value="F:hydrolase activity"/>
    <property type="evidence" value="ECO:0007669"/>
    <property type="project" value="UniProtKB-KW"/>
</dbReference>
<dbReference type="Pfam" id="PF02126">
    <property type="entry name" value="PTE"/>
    <property type="match status" value="1"/>
</dbReference>
<evidence type="ECO:0000256" key="2">
    <source>
        <dbReference type="ARBA" id="ARBA00022801"/>
    </source>
</evidence>
<dbReference type="PANTHER" id="PTHR10819">
    <property type="entry name" value="PHOSPHOTRIESTERASE-RELATED"/>
    <property type="match status" value="1"/>
</dbReference>
<feature type="binding site" evidence="4">
    <location>
        <position position="208"/>
    </location>
    <ligand>
        <name>Zn(2+)</name>
        <dbReference type="ChEBI" id="CHEBI:29105"/>
        <label>2</label>
    </ligand>
</feature>
<evidence type="ECO:0000313" key="6">
    <source>
        <dbReference type="EMBL" id="AEX05891.1"/>
    </source>
</evidence>
<evidence type="ECO:0000256" key="1">
    <source>
        <dbReference type="ARBA" id="ARBA00022723"/>
    </source>
</evidence>
<keyword evidence="1 4" id="KW-0479">Metal-binding</keyword>
<reference evidence="6 7" key="1">
    <citation type="journal article" date="2012" name="J. Bacteriol.">
        <title>Complete genome sequence of Klebsiella oxytoca KCTC 1686, used in production of 2,3-butanediol.</title>
        <authorList>
            <person name="Shin S.H."/>
            <person name="Kim S."/>
            <person name="Kim J.Y."/>
            <person name="Lee S."/>
            <person name="Um Y."/>
            <person name="Oh M.K."/>
            <person name="Kim Y.R."/>
            <person name="Lee J."/>
            <person name="Yang K.S."/>
        </authorList>
    </citation>
    <scope>NUCLEOTIDE SEQUENCE [LARGE SCALE GENOMIC DNA]</scope>
    <source>
        <strain evidence="7">ATCC 8724 / DSM 4798 / JCM 20051 / NBRC 3318 / NRRL B-199 / KCTC 1686</strain>
    </source>
</reference>
<sequence length="323" mass="36148">MGIIRTLNGDISANQLGVTYSHDHIYCIPPYWAERQDDDLLLDDPQASERELSDFRRAGGNAIYDATAPDYGRQAAAVAAMAQRQQLHIIATAGFNKGFLWSSKRPGSAQTFAEWIAHSEVDELVEHVCREVTEGIEGTEHRAGVVKCGTGYNAISPLEQKTMEVIVRAQQRTGAPMHSHTEMGTMGLEQAQLFKKWGLDLSRLCFAHMDRNPDPWLHRQIANTGAFLSFDGISRIKYHPEHIRTQAILALCQRGYQKQILIGGDFARKSMSAHYGKGGLGLKFILSDWRPRFIDEAREAGFDGEALLHDFFVDNPARYLAFA</sequence>
<dbReference type="Gene3D" id="3.20.20.140">
    <property type="entry name" value="Metal-dependent hydrolases"/>
    <property type="match status" value="1"/>
</dbReference>
<dbReference type="EMBL" id="CP003218">
    <property type="protein sequence ID" value="AEX05891.1"/>
    <property type="molecule type" value="Genomic_DNA"/>
</dbReference>
<feature type="binding site" description="via carbamate group" evidence="4">
    <location>
        <position position="147"/>
    </location>
    <ligand>
        <name>Zn(2+)</name>
        <dbReference type="ChEBI" id="CHEBI:29105"/>
        <label>1</label>
    </ligand>
</feature>
<dbReference type="GO" id="GO:0008270">
    <property type="term" value="F:zinc ion binding"/>
    <property type="evidence" value="ECO:0007669"/>
    <property type="project" value="InterPro"/>
</dbReference>
<dbReference type="HOGENOM" id="CLU_054760_1_1_6"/>
<dbReference type="Proteomes" id="UP000007843">
    <property type="component" value="Chromosome"/>
</dbReference>
<dbReference type="RefSeq" id="WP_014229420.1">
    <property type="nucleotide sequence ID" value="NC_016612.1"/>
</dbReference>
<feature type="modified residue" description="N6-carboxylysine" evidence="3 5">
    <location>
        <position position="147"/>
    </location>
</feature>
<dbReference type="KEGG" id="kox:KOX_20855"/>
<comment type="similarity">
    <text evidence="5">Belongs to the metallo-dependent hydrolases superfamily. Phosphotriesterase family.</text>
</comment>
<feature type="binding site" evidence="4">
    <location>
        <position position="22"/>
    </location>
    <ligand>
        <name>Zn(2+)</name>
        <dbReference type="ChEBI" id="CHEBI:29105"/>
        <label>1</label>
    </ligand>
</feature>
<comment type="cofactor">
    <cofactor evidence="4">
        <name>a divalent metal cation</name>
        <dbReference type="ChEBI" id="CHEBI:60240"/>
    </cofactor>
    <text evidence="4">Binds 2 divalent metal cations per subunit.</text>
</comment>
<dbReference type="InterPro" id="IPR001559">
    <property type="entry name" value="Phosphotriesterase"/>
</dbReference>
<keyword evidence="2" id="KW-0378">Hydrolase</keyword>